<dbReference type="InterPro" id="IPR029447">
    <property type="entry name" value="DUF4439"/>
</dbReference>
<evidence type="ECO:0000313" key="4">
    <source>
        <dbReference type="EMBL" id="MDR7355952.1"/>
    </source>
</evidence>
<comment type="caution">
    <text evidence="4">The sequence shown here is derived from an EMBL/GenBank/DDBJ whole genome shotgun (WGS) entry which is preliminary data.</text>
</comment>
<dbReference type="Proteomes" id="UP001183619">
    <property type="component" value="Unassembled WGS sequence"/>
</dbReference>
<gene>
    <name evidence="4" type="ORF">J2S37_002490</name>
</gene>
<feature type="signal peptide" evidence="2">
    <location>
        <begin position="1"/>
        <end position="24"/>
    </location>
</feature>
<keyword evidence="2" id="KW-0732">Signal</keyword>
<dbReference type="PROSITE" id="PS51257">
    <property type="entry name" value="PROKAR_LIPOPROTEIN"/>
    <property type="match status" value="1"/>
</dbReference>
<protein>
    <recommendedName>
        <fullName evidence="3">DUF4439 domain-containing protein</fullName>
    </recommendedName>
</protein>
<feature type="chain" id="PRO_5045646232" description="DUF4439 domain-containing protein" evidence="2">
    <location>
        <begin position="25"/>
        <end position="289"/>
    </location>
</feature>
<dbReference type="RefSeq" id="WP_277103583.1">
    <property type="nucleotide sequence ID" value="NZ_BAAAJS010000069.1"/>
</dbReference>
<evidence type="ECO:0000256" key="1">
    <source>
        <dbReference type="SAM" id="MobiDB-lite"/>
    </source>
</evidence>
<evidence type="ECO:0000313" key="5">
    <source>
        <dbReference type="Proteomes" id="UP001183619"/>
    </source>
</evidence>
<evidence type="ECO:0000256" key="2">
    <source>
        <dbReference type="SAM" id="SignalP"/>
    </source>
</evidence>
<feature type="region of interest" description="Disordered" evidence="1">
    <location>
        <begin position="67"/>
        <end position="88"/>
    </location>
</feature>
<dbReference type="SUPFAM" id="SSF47240">
    <property type="entry name" value="Ferritin-like"/>
    <property type="match status" value="1"/>
</dbReference>
<feature type="domain" description="DUF4439" evidence="3">
    <location>
        <begin position="175"/>
        <end position="280"/>
    </location>
</feature>
<sequence length="289" mass="31058">MNRTLPRLTLAHRALALIAVPALALTLASCANPTPNSALLRLHHSAEGDNKQQLAAEITRLCGHTHDGKTPDSCKADAHGNFPTPKTPAPEPLAPGAEGILAVLAEIPQESMPIIIEQFLKYPLQEVIATFDNKNTFNFEALTIPTAFTTTHTEKTPAPTPTVTAPGADDIRGAEAALAEEYAHIYALGVTMAFTDSETQARTEKLIESHQKVIDTLEQLLEKDAYAPTAAPGYDLKTSTQPTNAESARATVKELTDNNAQFWKNTAAQATTPQWRTAALVITGYLSTE</sequence>
<dbReference type="Gene3D" id="1.20.1260.10">
    <property type="match status" value="1"/>
</dbReference>
<name>A0ABU2BBE3_9CORY</name>
<dbReference type="InterPro" id="IPR012347">
    <property type="entry name" value="Ferritin-like"/>
</dbReference>
<dbReference type="Pfam" id="PF14530">
    <property type="entry name" value="DUF4439"/>
    <property type="match status" value="1"/>
</dbReference>
<evidence type="ECO:0000259" key="3">
    <source>
        <dbReference type="Pfam" id="PF14530"/>
    </source>
</evidence>
<dbReference type="EMBL" id="JAVDYF010000001">
    <property type="protein sequence ID" value="MDR7355952.1"/>
    <property type="molecule type" value="Genomic_DNA"/>
</dbReference>
<keyword evidence="5" id="KW-1185">Reference proteome</keyword>
<proteinExistence type="predicted"/>
<dbReference type="InterPro" id="IPR009078">
    <property type="entry name" value="Ferritin-like_SF"/>
</dbReference>
<reference evidence="4 5" key="1">
    <citation type="submission" date="2023-07" db="EMBL/GenBank/DDBJ databases">
        <title>Sequencing the genomes of 1000 actinobacteria strains.</title>
        <authorList>
            <person name="Klenk H.-P."/>
        </authorList>
    </citation>
    <scope>NUCLEOTIDE SEQUENCE [LARGE SCALE GENOMIC DNA]</scope>
    <source>
        <strain evidence="4 5">DSM 44508</strain>
    </source>
</reference>
<organism evidence="4 5">
    <name type="scientific">Corynebacterium felinum</name>
    <dbReference type="NCBI Taxonomy" id="131318"/>
    <lineage>
        <taxon>Bacteria</taxon>
        <taxon>Bacillati</taxon>
        <taxon>Actinomycetota</taxon>
        <taxon>Actinomycetes</taxon>
        <taxon>Mycobacteriales</taxon>
        <taxon>Corynebacteriaceae</taxon>
        <taxon>Corynebacterium</taxon>
    </lineage>
</organism>
<accession>A0ABU2BBE3</accession>
<feature type="compositionally biased region" description="Basic and acidic residues" evidence="1">
    <location>
        <begin position="67"/>
        <end position="78"/>
    </location>
</feature>